<sequence length="695" mass="77094">MKHITIDDQEFLVEPGKTVLEAAIDAGIYIPNLCYHPDLPPLGACRLCLVEIEGMRGLLPACTTYVIEGMVIRTNTPQLQEFRKNIVWFLLSDHPKELAESSQFQKVAEWVGIKDALPGHVSQPRKLPEISQDEPVYVRDLERCILCERCVRMCQEVRGIGAIGLMNRGIKTYVGTPTDVPVKDSGCKFCEACVEVCPSGALRDKESFTEEEREAFILPCTNTCPAGIDVARYVRLIAEGRYQDAIEVIRETVPFPYSLGCVCPHPCEEECRRGEVNEAISIRALKKFVAQRDTGRWREKLRILPDTGKKVAIVGAGPAGLTAAWFIRKQGHAVTVFEALSKGGGTMRAGIPEYRLPREVLDQEIKDIADIGVEFRYNTKVESLDNLFQQGFDAIFLGLGATRGTTMRIPGEEDARVLDGLSVLWDLNLEGKSDLKGRIAVVGGGNVAIDVARCALRVGAEQVSMLYRRTRQEMPASPEEIEAALNEGVKIDYLVNPIRVIAENNCLKVECIRMELGEPDASGRRRPIPVEGSEFLVEVDRLVMAIGQKAVIPEGIDITLDKRGYIQADESGACPRAGVFTGGDVMKGPATVIEAIQAGRVAASAIDKYLGGTGEILQRFIPEEPENPWLGRDERFAYWQRLHEQEMPVAERLQGFDEVEQVFDEQMALEEAKRCLRCQLRLTISKVPMPPEKAA</sequence>
<dbReference type="PRINTS" id="PR00419">
    <property type="entry name" value="ADXRDTASE"/>
</dbReference>
<evidence type="ECO:0000256" key="1">
    <source>
        <dbReference type="ARBA" id="ARBA00022485"/>
    </source>
</evidence>
<keyword evidence="4" id="KW-0408">Iron</keyword>
<protein>
    <submittedName>
        <fullName evidence="8">2Fe-2S iron-sulfur cluster binding domain protein</fullName>
    </submittedName>
</protein>
<dbReference type="InterPro" id="IPR023753">
    <property type="entry name" value="FAD/NAD-binding_dom"/>
</dbReference>
<dbReference type="FunFam" id="3.30.70.20:FF:000035">
    <property type="entry name" value="Iron hydrogenase 1"/>
    <property type="match status" value="1"/>
</dbReference>
<dbReference type="PANTHER" id="PTHR42783:SF3">
    <property type="entry name" value="GLUTAMATE SYNTHASE [NADPH] SMALL CHAIN-RELATED"/>
    <property type="match status" value="1"/>
</dbReference>
<dbReference type="SUPFAM" id="SSF51971">
    <property type="entry name" value="Nucleotide-binding domain"/>
    <property type="match status" value="1"/>
</dbReference>
<dbReference type="PROSITE" id="PS00198">
    <property type="entry name" value="4FE4S_FER_1"/>
    <property type="match status" value="1"/>
</dbReference>
<dbReference type="HOGENOM" id="CLU_000422_3_4_0"/>
<dbReference type="GO" id="GO:0008137">
    <property type="term" value="F:NADH dehydrogenase (ubiquinone) activity"/>
    <property type="evidence" value="ECO:0007669"/>
    <property type="project" value="InterPro"/>
</dbReference>
<feature type="domain" description="2Fe-2S ferredoxin-type" evidence="6">
    <location>
        <begin position="2"/>
        <end position="78"/>
    </location>
</feature>
<feature type="domain" description="4Fe-4S ferredoxin-type" evidence="7">
    <location>
        <begin position="134"/>
        <end position="165"/>
    </location>
</feature>
<dbReference type="GO" id="GO:0016020">
    <property type="term" value="C:membrane"/>
    <property type="evidence" value="ECO:0007669"/>
    <property type="project" value="InterPro"/>
</dbReference>
<dbReference type="InterPro" id="IPR001041">
    <property type="entry name" value="2Fe-2S_ferredoxin-type"/>
</dbReference>
<dbReference type="eggNOG" id="COG0493">
    <property type="taxonomic scope" value="Bacteria"/>
</dbReference>
<dbReference type="SUPFAM" id="SSF46548">
    <property type="entry name" value="alpha-helical ferredoxin"/>
    <property type="match status" value="2"/>
</dbReference>
<dbReference type="GO" id="GO:0016491">
    <property type="term" value="F:oxidoreductase activity"/>
    <property type="evidence" value="ECO:0007669"/>
    <property type="project" value="InterPro"/>
</dbReference>
<dbReference type="Gene3D" id="3.10.20.740">
    <property type="match status" value="1"/>
</dbReference>
<dbReference type="AlphaFoldDB" id="A0A081CAS4"/>
<dbReference type="InterPro" id="IPR009051">
    <property type="entry name" value="Helical_ferredxn"/>
</dbReference>
<dbReference type="GO" id="GO:0046872">
    <property type="term" value="F:metal ion binding"/>
    <property type="evidence" value="ECO:0007669"/>
    <property type="project" value="UniProtKB-KW"/>
</dbReference>
<dbReference type="PANTHER" id="PTHR42783">
    <property type="entry name" value="GLUTAMATE SYNTHASE [NADPH] SMALL CHAIN"/>
    <property type="match status" value="1"/>
</dbReference>
<dbReference type="STRING" id="1499967.U27_01580"/>
<accession>A0A081CAS4</accession>
<evidence type="ECO:0000259" key="6">
    <source>
        <dbReference type="PROSITE" id="PS51085"/>
    </source>
</evidence>
<evidence type="ECO:0000313" key="9">
    <source>
        <dbReference type="Proteomes" id="UP000030661"/>
    </source>
</evidence>
<proteinExistence type="predicted"/>
<dbReference type="Pfam" id="PF07992">
    <property type="entry name" value="Pyr_redox_2"/>
    <property type="match status" value="1"/>
</dbReference>
<dbReference type="InterPro" id="IPR036010">
    <property type="entry name" value="2Fe-2S_ferredoxin-like_sf"/>
</dbReference>
<dbReference type="Gene3D" id="3.50.50.60">
    <property type="entry name" value="FAD/NAD(P)-binding domain"/>
    <property type="match status" value="2"/>
</dbReference>
<organism evidence="8">
    <name type="scientific">Vecturithrix granuli</name>
    <dbReference type="NCBI Taxonomy" id="1499967"/>
    <lineage>
        <taxon>Bacteria</taxon>
        <taxon>Candidatus Moduliflexota</taxon>
        <taxon>Candidatus Vecturitrichia</taxon>
        <taxon>Candidatus Vecturitrichales</taxon>
        <taxon>Candidatus Vecturitrichaceae</taxon>
        <taxon>Candidatus Vecturithrix</taxon>
    </lineage>
</organism>
<dbReference type="GO" id="GO:0042773">
    <property type="term" value="P:ATP synthesis coupled electron transport"/>
    <property type="evidence" value="ECO:0007669"/>
    <property type="project" value="InterPro"/>
</dbReference>
<dbReference type="SUPFAM" id="SSF54862">
    <property type="entry name" value="4Fe-4S ferredoxins"/>
    <property type="match status" value="1"/>
</dbReference>
<dbReference type="Pfam" id="PF22117">
    <property type="entry name" value="Fer4_Nqo3"/>
    <property type="match status" value="1"/>
</dbReference>
<evidence type="ECO:0000259" key="7">
    <source>
        <dbReference type="PROSITE" id="PS51379"/>
    </source>
</evidence>
<dbReference type="Pfam" id="PF13510">
    <property type="entry name" value="Fer2_4"/>
    <property type="match status" value="1"/>
</dbReference>
<evidence type="ECO:0000256" key="4">
    <source>
        <dbReference type="ARBA" id="ARBA00023004"/>
    </source>
</evidence>
<evidence type="ECO:0000256" key="5">
    <source>
        <dbReference type="ARBA" id="ARBA00023014"/>
    </source>
</evidence>
<keyword evidence="1" id="KW-0004">4Fe-4S</keyword>
<dbReference type="InterPro" id="IPR054351">
    <property type="entry name" value="NADH_UbQ_OxRdtase_ferredoxin"/>
</dbReference>
<dbReference type="InterPro" id="IPR017900">
    <property type="entry name" value="4Fe4S_Fe_S_CS"/>
</dbReference>
<reference evidence="8" key="1">
    <citation type="journal article" date="2015" name="PeerJ">
        <title>First genomic representation of candidate bacterial phylum KSB3 points to enhanced environmental sensing as a trigger of wastewater bulking.</title>
        <authorList>
            <person name="Sekiguchi Y."/>
            <person name="Ohashi A."/>
            <person name="Parks D.H."/>
            <person name="Yamauchi T."/>
            <person name="Tyson G.W."/>
            <person name="Hugenholtz P."/>
        </authorList>
    </citation>
    <scope>NUCLEOTIDE SEQUENCE [LARGE SCALE GENOMIC DNA]</scope>
</reference>
<dbReference type="SUPFAM" id="SSF54292">
    <property type="entry name" value="2Fe-2S ferredoxin-like"/>
    <property type="match status" value="1"/>
</dbReference>
<dbReference type="Pfam" id="PF14691">
    <property type="entry name" value="Fer4_20"/>
    <property type="match status" value="1"/>
</dbReference>
<dbReference type="InterPro" id="IPR028261">
    <property type="entry name" value="DPD_II"/>
</dbReference>
<dbReference type="PROSITE" id="PS51379">
    <property type="entry name" value="4FE4S_FER_2"/>
    <property type="match status" value="2"/>
</dbReference>
<evidence type="ECO:0000256" key="2">
    <source>
        <dbReference type="ARBA" id="ARBA00022723"/>
    </source>
</evidence>
<dbReference type="InterPro" id="IPR017896">
    <property type="entry name" value="4Fe4S_Fe-S-bd"/>
</dbReference>
<gene>
    <name evidence="8" type="ORF">U27_01580</name>
</gene>
<dbReference type="EMBL" id="DF820481">
    <property type="protein sequence ID" value="GAK61679.1"/>
    <property type="molecule type" value="Genomic_DNA"/>
</dbReference>
<dbReference type="GO" id="GO:0051539">
    <property type="term" value="F:4 iron, 4 sulfur cluster binding"/>
    <property type="evidence" value="ECO:0007669"/>
    <property type="project" value="UniProtKB-KW"/>
</dbReference>
<feature type="domain" description="4Fe-4S ferredoxin-type" evidence="7">
    <location>
        <begin position="178"/>
        <end position="207"/>
    </location>
</feature>
<dbReference type="PROSITE" id="PS00643">
    <property type="entry name" value="COMPLEX1_75K_3"/>
    <property type="match status" value="1"/>
</dbReference>
<dbReference type="Gene3D" id="1.10.1060.10">
    <property type="entry name" value="Alpha-helical ferredoxin"/>
    <property type="match status" value="1"/>
</dbReference>
<dbReference type="PROSITE" id="PS00641">
    <property type="entry name" value="COMPLEX1_75K_1"/>
    <property type="match status" value="1"/>
</dbReference>
<keyword evidence="3" id="KW-0677">Repeat</keyword>
<dbReference type="CDD" id="cd00207">
    <property type="entry name" value="fer2"/>
    <property type="match status" value="1"/>
</dbReference>
<dbReference type="PROSITE" id="PS51085">
    <property type="entry name" value="2FE2S_FER_2"/>
    <property type="match status" value="1"/>
</dbReference>
<dbReference type="InterPro" id="IPR036188">
    <property type="entry name" value="FAD/NAD-bd_sf"/>
</dbReference>
<keyword evidence="2" id="KW-0479">Metal-binding</keyword>
<dbReference type="InterPro" id="IPR000283">
    <property type="entry name" value="NADH_UbQ_OxRdtase_75kDa_su_CS"/>
</dbReference>
<keyword evidence="9" id="KW-1185">Reference proteome</keyword>
<evidence type="ECO:0000256" key="3">
    <source>
        <dbReference type="ARBA" id="ARBA00022737"/>
    </source>
</evidence>
<name>A0A081CAS4_VECG1</name>
<evidence type="ECO:0000313" key="8">
    <source>
        <dbReference type="EMBL" id="GAK61679.1"/>
    </source>
</evidence>
<dbReference type="Proteomes" id="UP000030661">
    <property type="component" value="Unassembled WGS sequence"/>
</dbReference>
<keyword evidence="5" id="KW-0411">Iron-sulfur</keyword>